<evidence type="ECO:0000313" key="1">
    <source>
        <dbReference type="EMBL" id="WZO34753.1"/>
    </source>
</evidence>
<gene>
    <name evidence="1" type="ORF">MRBLWS13_002419</name>
</gene>
<accession>A0AAU6SCY8</accession>
<name>A0AAU6SCY8_9MICO</name>
<dbReference type="SUPFAM" id="SSF81301">
    <property type="entry name" value="Nucleotidyltransferase"/>
    <property type="match status" value="1"/>
</dbReference>
<proteinExistence type="predicted"/>
<dbReference type="PANTHER" id="PTHR34822:SF1">
    <property type="entry name" value="GRPB FAMILY PROTEIN"/>
    <property type="match status" value="1"/>
</dbReference>
<dbReference type="Pfam" id="PF04229">
    <property type="entry name" value="GrpB"/>
    <property type="match status" value="1"/>
</dbReference>
<dbReference type="InterPro" id="IPR007344">
    <property type="entry name" value="GrpB/CoaE"/>
</dbReference>
<protein>
    <submittedName>
        <fullName evidence="1">GrpB family protein</fullName>
    </submittedName>
</protein>
<reference evidence="1" key="1">
    <citation type="submission" date="2024-04" db="EMBL/GenBank/DDBJ databases">
        <authorList>
            <person name="Roder T."/>
            <person name="Oberhansli S."/>
            <person name="Kreuzer M."/>
        </authorList>
    </citation>
    <scope>NUCLEOTIDE SEQUENCE</scope>
    <source>
        <strain evidence="1">LWS13-1.2</strain>
    </source>
</reference>
<dbReference type="EMBL" id="CP151632">
    <property type="protein sequence ID" value="WZO34753.1"/>
    <property type="molecule type" value="Genomic_DNA"/>
</dbReference>
<dbReference type="AlphaFoldDB" id="A0AAU6SCY8"/>
<dbReference type="RefSeq" id="WP_349425627.1">
    <property type="nucleotide sequence ID" value="NZ_CP151632.1"/>
</dbReference>
<organism evidence="1">
    <name type="scientific">Microbacterium sp. LWS13-1.2</name>
    <dbReference type="NCBI Taxonomy" id="3135264"/>
    <lineage>
        <taxon>Bacteria</taxon>
        <taxon>Bacillati</taxon>
        <taxon>Actinomycetota</taxon>
        <taxon>Actinomycetes</taxon>
        <taxon>Micrococcales</taxon>
        <taxon>Microbacteriaceae</taxon>
        <taxon>Microbacterium</taxon>
    </lineage>
</organism>
<dbReference type="InterPro" id="IPR043519">
    <property type="entry name" value="NT_sf"/>
</dbReference>
<dbReference type="Gene3D" id="3.30.460.10">
    <property type="entry name" value="Beta Polymerase, domain 2"/>
    <property type="match status" value="1"/>
</dbReference>
<sequence length="180" mass="19563">MAVTVVPYSREWPEQFARVAADLRRAVADVPMLSIEHVGSTSVPGLAAKPVIDIDVVVRRADLPAAITALVAAGYTHRGDLGVADRESLAAPDDDPRRNVYVCIDGTLHLRNHLAVRRILRARPDLRDRYGAIKTELARDPAMDIGRYLALKSPVLQEVLALSDLTDAEKRAILAINGGT</sequence>
<dbReference type="PANTHER" id="PTHR34822">
    <property type="entry name" value="GRPB DOMAIN PROTEIN (AFU_ORTHOLOGUE AFUA_1G01530)"/>
    <property type="match status" value="1"/>
</dbReference>